<evidence type="ECO:0000313" key="6">
    <source>
        <dbReference type="EMBL" id="KAF5365068.1"/>
    </source>
</evidence>
<keyword evidence="2" id="KW-0378">Hydrolase</keyword>
<feature type="signal peptide" evidence="3">
    <location>
        <begin position="1"/>
        <end position="29"/>
    </location>
</feature>
<proteinExistence type="inferred from homology"/>
<feature type="domain" description="AB hydrolase-1" evidence="4">
    <location>
        <begin position="96"/>
        <end position="256"/>
    </location>
</feature>
<dbReference type="InterPro" id="IPR029058">
    <property type="entry name" value="AB_hydrolase_fold"/>
</dbReference>
<feature type="chain" id="PRO_5034218596" description="Alpha/beta-hydrolase" evidence="3">
    <location>
        <begin position="30"/>
        <end position="536"/>
    </location>
</feature>
<dbReference type="Gene3D" id="3.40.50.1820">
    <property type="entry name" value="alpha/beta hydrolase"/>
    <property type="match status" value="1"/>
</dbReference>
<dbReference type="OrthoDB" id="425534at2759"/>
<comment type="caution">
    <text evidence="6">The sequence shown here is derived from an EMBL/GenBank/DDBJ whole genome shotgun (WGS) entry which is preliminary data.</text>
</comment>
<dbReference type="PANTHER" id="PTHR43248:SF25">
    <property type="entry name" value="AB HYDROLASE-1 DOMAIN-CONTAINING PROTEIN-RELATED"/>
    <property type="match status" value="1"/>
</dbReference>
<dbReference type="InterPro" id="IPR000073">
    <property type="entry name" value="AB_hydrolase_1"/>
</dbReference>
<feature type="domain" description="Peptidase S33 tripeptidyl aminopeptidase-like C-terminal" evidence="5">
    <location>
        <begin position="417"/>
        <end position="516"/>
    </location>
</feature>
<dbReference type="InterPro" id="IPR051601">
    <property type="entry name" value="Serine_prot/Carboxylest_S33"/>
</dbReference>
<dbReference type="Pfam" id="PF00561">
    <property type="entry name" value="Abhydrolase_1"/>
    <property type="match status" value="1"/>
</dbReference>
<dbReference type="InterPro" id="IPR013595">
    <property type="entry name" value="Pept_S33_TAP-like_C"/>
</dbReference>
<evidence type="ECO:0000259" key="5">
    <source>
        <dbReference type="Pfam" id="PF08386"/>
    </source>
</evidence>
<dbReference type="EMBL" id="JAACJM010000029">
    <property type="protein sequence ID" value="KAF5365068.1"/>
    <property type="molecule type" value="Genomic_DNA"/>
</dbReference>
<comment type="similarity">
    <text evidence="1">Belongs to the peptidase S33 family.</text>
</comment>
<protein>
    <recommendedName>
        <fullName evidence="8">Alpha/beta-hydrolase</fullName>
    </recommendedName>
</protein>
<keyword evidence="3" id="KW-0732">Signal</keyword>
<evidence type="ECO:0000256" key="2">
    <source>
        <dbReference type="ARBA" id="ARBA00022801"/>
    </source>
</evidence>
<evidence type="ECO:0000256" key="1">
    <source>
        <dbReference type="ARBA" id="ARBA00010088"/>
    </source>
</evidence>
<keyword evidence="7" id="KW-1185">Reference proteome</keyword>
<dbReference type="SUPFAM" id="SSF53474">
    <property type="entry name" value="alpha/beta-Hydrolases"/>
    <property type="match status" value="1"/>
</dbReference>
<dbReference type="Proteomes" id="UP000559256">
    <property type="component" value="Unassembled WGS sequence"/>
</dbReference>
<dbReference type="AlphaFoldDB" id="A0A8H5GHH2"/>
<sequence length="536" mass="57383">MVFTPRLFSTNTKKWLSLLALLNIQVASAQNSTDFDWTSIEPSPEFSWVDCFSKFQCARFRVPLDYSDPNNTQTAAIAVIKLNATVDSSDPAYGGPLFYNPGGPGLSGVTNAFKGSAAYLQGIFGNQFDIIGFDPRGVGQSTPKISSTVFKSEEEMINWSNDEDIDLNATMDSLPHAWARAQVIGQLAESRDKNGTLNFVTTDFVATDMLAMSEALGQEKLQYYGGSYGTALGSVFATMFPDRVGRVVVDGCLDMDGYFSTDLADNIMDADKTMQAFYDGCHAAGPEACAFYASSPAEIQANVEALYVSIRAQPVPIFDGDDSFGILTYDNLRAVVLEALKNPQPVLFPIMAAGFAQLSAGNATGLSQILGGGASESGDFDSLINEISIWCSDAEPSDLDTSQLREYMSNINSTFSGMFSLQIMTWCTGWRVHPEGRFRGPVGANTSSPLLVIGNTADPVTPLSAAKKMSASFPGSGLLIQDSPGHTALNFASNCTSQHVAAYFANGTLPEEGTVCSLNDPLFPAINEVTNGTTQS</sequence>
<reference evidence="6 7" key="1">
    <citation type="journal article" date="2020" name="ISME J.">
        <title>Uncovering the hidden diversity of litter-decomposition mechanisms in mushroom-forming fungi.</title>
        <authorList>
            <person name="Floudas D."/>
            <person name="Bentzer J."/>
            <person name="Ahren D."/>
            <person name="Johansson T."/>
            <person name="Persson P."/>
            <person name="Tunlid A."/>
        </authorList>
    </citation>
    <scope>NUCLEOTIDE SEQUENCE [LARGE SCALE GENOMIC DNA]</scope>
    <source>
        <strain evidence="6 7">CBS 291.85</strain>
    </source>
</reference>
<evidence type="ECO:0000313" key="7">
    <source>
        <dbReference type="Proteomes" id="UP000559256"/>
    </source>
</evidence>
<dbReference type="Pfam" id="PF08386">
    <property type="entry name" value="Abhydrolase_4"/>
    <property type="match status" value="1"/>
</dbReference>
<dbReference type="PANTHER" id="PTHR43248">
    <property type="entry name" value="2-SUCCINYL-6-HYDROXY-2,4-CYCLOHEXADIENE-1-CARBOXYLATE SYNTHASE"/>
    <property type="match status" value="1"/>
</dbReference>
<gene>
    <name evidence="6" type="ORF">D9758_011014</name>
</gene>
<accession>A0A8H5GHH2</accession>
<evidence type="ECO:0000256" key="3">
    <source>
        <dbReference type="SAM" id="SignalP"/>
    </source>
</evidence>
<evidence type="ECO:0008006" key="8">
    <source>
        <dbReference type="Google" id="ProtNLM"/>
    </source>
</evidence>
<organism evidence="6 7">
    <name type="scientific">Tetrapyrgos nigripes</name>
    <dbReference type="NCBI Taxonomy" id="182062"/>
    <lineage>
        <taxon>Eukaryota</taxon>
        <taxon>Fungi</taxon>
        <taxon>Dikarya</taxon>
        <taxon>Basidiomycota</taxon>
        <taxon>Agaricomycotina</taxon>
        <taxon>Agaricomycetes</taxon>
        <taxon>Agaricomycetidae</taxon>
        <taxon>Agaricales</taxon>
        <taxon>Marasmiineae</taxon>
        <taxon>Marasmiaceae</taxon>
        <taxon>Tetrapyrgos</taxon>
    </lineage>
</organism>
<name>A0A8H5GHH2_9AGAR</name>
<dbReference type="GO" id="GO:0016787">
    <property type="term" value="F:hydrolase activity"/>
    <property type="evidence" value="ECO:0007669"/>
    <property type="project" value="UniProtKB-KW"/>
</dbReference>
<evidence type="ECO:0000259" key="4">
    <source>
        <dbReference type="Pfam" id="PF00561"/>
    </source>
</evidence>